<feature type="binding site" evidence="9">
    <location>
        <position position="54"/>
    </location>
    <ligand>
        <name>Zn(2+)</name>
        <dbReference type="ChEBI" id="CHEBI:29105"/>
        <label>2</label>
    </ligand>
</feature>
<feature type="binding site" evidence="9">
    <location>
        <position position="158"/>
    </location>
    <ligand>
        <name>Zn(2+)</name>
        <dbReference type="ChEBI" id="CHEBI:29105"/>
        <label>2</label>
    </ligand>
</feature>
<evidence type="ECO:0000256" key="2">
    <source>
        <dbReference type="ARBA" id="ARBA00011738"/>
    </source>
</evidence>
<feature type="binding site" evidence="9">
    <location>
        <position position="48"/>
    </location>
    <ligand>
        <name>Zn(2+)</name>
        <dbReference type="ChEBI" id="CHEBI:29105"/>
        <label>1</label>
    </ligand>
</feature>
<dbReference type="GO" id="GO:0019441">
    <property type="term" value="P:L-tryptophan catabolic process to kynurenine"/>
    <property type="evidence" value="ECO:0007669"/>
    <property type="project" value="UniProtKB-UniRule"/>
</dbReference>
<dbReference type="Gene3D" id="3.50.30.50">
    <property type="entry name" value="Putative cyclase"/>
    <property type="match status" value="1"/>
</dbReference>
<evidence type="ECO:0000256" key="7">
    <source>
        <dbReference type="ARBA" id="ARBA00048496"/>
    </source>
</evidence>
<keyword evidence="4 9" id="KW-0378">Hydrolase</keyword>
<evidence type="ECO:0000256" key="5">
    <source>
        <dbReference type="ARBA" id="ARBA00022833"/>
    </source>
</evidence>
<keyword evidence="5 9" id="KW-0862">Zinc</keyword>
<comment type="pathway">
    <text evidence="8 9">Amino-acid degradation; L-tryptophan degradation via kynurenine pathway; L-kynurenine from L-tryptophan: step 2/2.</text>
</comment>
<comment type="cofactor">
    <cofactor evidence="9">
        <name>Zn(2+)</name>
        <dbReference type="ChEBI" id="CHEBI:29105"/>
    </cofactor>
    <text evidence="9">Binds 2 zinc ions per subunit.</text>
</comment>
<protein>
    <recommendedName>
        <fullName evidence="9">Kynurenine formamidase</fullName>
        <shortName evidence="9">KFA</shortName>
        <shortName evidence="9">KFase</shortName>
        <ecNumber evidence="9">3.5.1.9</ecNumber>
    </recommendedName>
    <alternativeName>
        <fullName evidence="9">Arylformamidase</fullName>
    </alternativeName>
    <alternativeName>
        <fullName evidence="9">N-formylkynurenine formamidase</fullName>
        <shortName evidence="9">FKF</shortName>
    </alternativeName>
</protein>
<dbReference type="EC" id="3.5.1.9" evidence="9"/>
<dbReference type="SUPFAM" id="SSF102198">
    <property type="entry name" value="Putative cyclase"/>
    <property type="match status" value="1"/>
</dbReference>
<feature type="binding site" evidence="9">
    <location>
        <position position="18"/>
    </location>
    <ligand>
        <name>substrate</name>
    </ligand>
</feature>
<feature type="binding site" evidence="9">
    <location>
        <position position="170"/>
    </location>
    <ligand>
        <name>Zn(2+)</name>
        <dbReference type="ChEBI" id="CHEBI:29105"/>
        <label>2</label>
    </ligand>
</feature>
<name>A0A6I4SIM6_9SPHN</name>
<evidence type="ECO:0000256" key="4">
    <source>
        <dbReference type="ARBA" id="ARBA00022801"/>
    </source>
</evidence>
<dbReference type="FunFam" id="3.50.30.50:FF:000001">
    <property type="entry name" value="Kynurenine formamidase"/>
    <property type="match status" value="1"/>
</dbReference>
<evidence type="ECO:0000313" key="11">
    <source>
        <dbReference type="Proteomes" id="UP000468943"/>
    </source>
</evidence>
<dbReference type="EMBL" id="WTYS01000001">
    <property type="protein sequence ID" value="MXO55483.1"/>
    <property type="molecule type" value="Genomic_DNA"/>
</dbReference>
<evidence type="ECO:0000256" key="9">
    <source>
        <dbReference type="HAMAP-Rule" id="MF_01969"/>
    </source>
</evidence>
<dbReference type="NCBIfam" id="TIGR03035">
    <property type="entry name" value="trp_arylform"/>
    <property type="match status" value="1"/>
</dbReference>
<comment type="caution">
    <text evidence="10">The sequence shown here is derived from an EMBL/GenBank/DDBJ whole genome shotgun (WGS) entry which is preliminary data.</text>
</comment>
<evidence type="ECO:0000313" key="10">
    <source>
        <dbReference type="EMBL" id="MXO55483.1"/>
    </source>
</evidence>
<dbReference type="PANTHER" id="PTHR31118:SF32">
    <property type="entry name" value="KYNURENINE FORMAMIDASE"/>
    <property type="match status" value="1"/>
</dbReference>
<evidence type="ECO:0000256" key="3">
    <source>
        <dbReference type="ARBA" id="ARBA00022723"/>
    </source>
</evidence>
<dbReference type="UniPathway" id="UPA00333">
    <property type="reaction ID" value="UER00454"/>
</dbReference>
<sequence>MSRIWDISQKLRAGLPVWPGDTQFSHTPTWEMRDGSPVNVSALTLSTHSGTHADAPLHYDPAGLDSAASDLEPYLGKCLVVDARGSGAAIAIGTVPGLDGIERVLFRTYESFPHDMWDENFTAIEPETIAWLAAQGVKLVGIDTPSLDPQDSKTMDAHKAVLAADMRILEGLVLDDVPPGLYELIALPLPIAGADASPVRAILRELP</sequence>
<feature type="active site" description="Proton donor/acceptor" evidence="9">
    <location>
        <position position="58"/>
    </location>
</feature>
<comment type="similarity">
    <text evidence="9">Belongs to the Cyclase 1 superfamily. KynB family.</text>
</comment>
<dbReference type="RefSeq" id="WP_160596801.1">
    <property type="nucleotide sequence ID" value="NZ_WTYS01000001.1"/>
</dbReference>
<comment type="subunit">
    <text evidence="2 9">Homodimer.</text>
</comment>
<evidence type="ECO:0000256" key="1">
    <source>
        <dbReference type="ARBA" id="ARBA00002204"/>
    </source>
</evidence>
<dbReference type="InterPro" id="IPR017484">
    <property type="entry name" value="Kynurenine_formamidase_bac"/>
</dbReference>
<gene>
    <name evidence="9 10" type="primary">kynB</name>
    <name evidence="10" type="ORF">GRI36_01175</name>
</gene>
<dbReference type="InterPro" id="IPR037175">
    <property type="entry name" value="KFase_sf"/>
</dbReference>
<dbReference type="Proteomes" id="UP000468943">
    <property type="component" value="Unassembled WGS sequence"/>
</dbReference>
<feature type="binding site" evidence="9">
    <location>
        <position position="52"/>
    </location>
    <ligand>
        <name>Zn(2+)</name>
        <dbReference type="ChEBI" id="CHEBI:29105"/>
        <label>1</label>
    </ligand>
</feature>
<proteinExistence type="inferred from homology"/>
<accession>A0A6I4SIM6</accession>
<keyword evidence="11" id="KW-1185">Reference proteome</keyword>
<evidence type="ECO:0000256" key="8">
    <source>
        <dbReference type="ARBA" id="ARBA00060547"/>
    </source>
</evidence>
<feature type="binding site" evidence="9">
    <location>
        <position position="54"/>
    </location>
    <ligand>
        <name>Zn(2+)</name>
        <dbReference type="ChEBI" id="CHEBI:29105"/>
        <label>1</label>
    </ligand>
</feature>
<comment type="function">
    <text evidence="1 9">Catalyzes the hydrolysis of N-formyl-L-kynurenine to L-kynurenine, the second step in the kynurenine pathway of tryptophan degradation.</text>
</comment>
<keyword evidence="6 9" id="KW-0823">Tryptophan catabolism</keyword>
<comment type="catalytic activity">
    <reaction evidence="7 9">
        <text>N-formyl-L-kynurenine + H2O = L-kynurenine + formate + H(+)</text>
        <dbReference type="Rhea" id="RHEA:13009"/>
        <dbReference type="ChEBI" id="CHEBI:15377"/>
        <dbReference type="ChEBI" id="CHEBI:15378"/>
        <dbReference type="ChEBI" id="CHEBI:15740"/>
        <dbReference type="ChEBI" id="CHEBI:57959"/>
        <dbReference type="ChEBI" id="CHEBI:58629"/>
        <dbReference type="EC" id="3.5.1.9"/>
    </reaction>
</comment>
<dbReference type="PANTHER" id="PTHR31118">
    <property type="entry name" value="CYCLASE-LIKE PROTEIN 2"/>
    <property type="match status" value="1"/>
</dbReference>
<dbReference type="GO" id="GO:0008270">
    <property type="term" value="F:zinc ion binding"/>
    <property type="evidence" value="ECO:0007669"/>
    <property type="project" value="UniProtKB-UniRule"/>
</dbReference>
<dbReference type="Pfam" id="PF04199">
    <property type="entry name" value="Cyclase"/>
    <property type="match status" value="1"/>
</dbReference>
<dbReference type="OrthoDB" id="9777007at2"/>
<organism evidence="10 11">
    <name type="scientific">Pontixanthobacter gangjinensis</name>
    <dbReference type="NCBI Taxonomy" id="1028742"/>
    <lineage>
        <taxon>Bacteria</taxon>
        <taxon>Pseudomonadati</taxon>
        <taxon>Pseudomonadota</taxon>
        <taxon>Alphaproteobacteria</taxon>
        <taxon>Sphingomonadales</taxon>
        <taxon>Erythrobacteraceae</taxon>
        <taxon>Pontixanthobacter</taxon>
    </lineage>
</organism>
<dbReference type="AlphaFoldDB" id="A0A6I4SIM6"/>
<dbReference type="GO" id="GO:0004061">
    <property type="term" value="F:arylformamidase activity"/>
    <property type="evidence" value="ECO:0007669"/>
    <property type="project" value="UniProtKB-UniRule"/>
</dbReference>
<feature type="binding site" evidence="9">
    <location>
        <position position="170"/>
    </location>
    <ligand>
        <name>Zn(2+)</name>
        <dbReference type="ChEBI" id="CHEBI:29105"/>
        <label>1</label>
    </ligand>
</feature>
<keyword evidence="3 9" id="KW-0479">Metal-binding</keyword>
<dbReference type="HAMAP" id="MF_01969">
    <property type="entry name" value="KynB"/>
    <property type="match status" value="1"/>
</dbReference>
<reference evidence="10 11" key="1">
    <citation type="submission" date="2019-12" db="EMBL/GenBank/DDBJ databases">
        <title>Genomic-based taxomic classification of the family Erythrobacteraceae.</title>
        <authorList>
            <person name="Xu L."/>
        </authorList>
    </citation>
    <scope>NUCLEOTIDE SEQUENCE [LARGE SCALE GENOMIC DNA]</scope>
    <source>
        <strain evidence="10 11">JCM 17802</strain>
    </source>
</reference>
<dbReference type="GO" id="GO:0004328">
    <property type="term" value="F:formamidase activity"/>
    <property type="evidence" value="ECO:0007669"/>
    <property type="project" value="InterPro"/>
</dbReference>
<evidence type="ECO:0000256" key="6">
    <source>
        <dbReference type="ARBA" id="ARBA00023079"/>
    </source>
</evidence>
<dbReference type="InterPro" id="IPR007325">
    <property type="entry name" value="KFase/CYL"/>
</dbReference>